<feature type="signal peptide" evidence="2">
    <location>
        <begin position="1"/>
        <end position="23"/>
    </location>
</feature>
<dbReference type="EMBL" id="JAGGLQ010000001">
    <property type="protein sequence ID" value="MBP2034895.1"/>
    <property type="molecule type" value="Genomic_DNA"/>
</dbReference>
<accession>A0ABS4KZ26</accession>
<keyword evidence="2" id="KW-0732">Signal</keyword>
<organism evidence="3 4">
    <name type="scientific">Streptomyces avidinii</name>
    <dbReference type="NCBI Taxonomy" id="1895"/>
    <lineage>
        <taxon>Bacteria</taxon>
        <taxon>Bacillati</taxon>
        <taxon>Actinomycetota</taxon>
        <taxon>Actinomycetes</taxon>
        <taxon>Kitasatosporales</taxon>
        <taxon>Streptomycetaceae</taxon>
        <taxon>Streptomyces</taxon>
    </lineage>
</organism>
<dbReference type="Proteomes" id="UP001519310">
    <property type="component" value="Unassembled WGS sequence"/>
</dbReference>
<evidence type="ECO:0000313" key="4">
    <source>
        <dbReference type="Proteomes" id="UP001519310"/>
    </source>
</evidence>
<evidence type="ECO:0000313" key="3">
    <source>
        <dbReference type="EMBL" id="MBP2034895.1"/>
    </source>
</evidence>
<comment type="caution">
    <text evidence="3">The sequence shown here is derived from an EMBL/GenBank/DDBJ whole genome shotgun (WGS) entry which is preliminary data.</text>
</comment>
<name>A0ABS4KZ26_STRAV</name>
<proteinExistence type="predicted"/>
<keyword evidence="4" id="KW-1185">Reference proteome</keyword>
<evidence type="ECO:0000256" key="2">
    <source>
        <dbReference type="SAM" id="SignalP"/>
    </source>
</evidence>
<protein>
    <submittedName>
        <fullName evidence="3">Uncharacterized protein</fullName>
    </submittedName>
</protein>
<evidence type="ECO:0000256" key="1">
    <source>
        <dbReference type="SAM" id="MobiDB-lite"/>
    </source>
</evidence>
<feature type="region of interest" description="Disordered" evidence="1">
    <location>
        <begin position="124"/>
        <end position="154"/>
    </location>
</feature>
<feature type="chain" id="PRO_5045443378" evidence="2">
    <location>
        <begin position="24"/>
        <end position="154"/>
    </location>
</feature>
<sequence length="154" mass="16355">MCLLASLWFGLCCFAMICLLSSAARGCRGGRTVGVYCSYPFGPRQSCGPGRVREPGLRTWSNQAAPGERAWWDRRVKDPFGCDAPALLACSGTVDCAAARRAVAAHAVDPTDLALMLDMLGLLPEAGPEPPPPPGREADPLGDTFPAMSEVRFS</sequence>
<reference evidence="3 4" key="1">
    <citation type="submission" date="2021-03" db="EMBL/GenBank/DDBJ databases">
        <title>Genomic Encyclopedia of Type Strains, Phase IV (KMG-IV): sequencing the most valuable type-strain genomes for metagenomic binning, comparative biology and taxonomic classification.</title>
        <authorList>
            <person name="Goeker M."/>
        </authorList>
    </citation>
    <scope>NUCLEOTIDE SEQUENCE [LARGE SCALE GENOMIC DNA]</scope>
    <source>
        <strain evidence="3 4">DSM 40526</strain>
    </source>
</reference>
<gene>
    <name evidence="3" type="ORF">J2Z77_000679</name>
</gene>